<organism evidence="1 2">
    <name type="scientific">Owenia fusiformis</name>
    <name type="common">Polychaete worm</name>
    <dbReference type="NCBI Taxonomy" id="6347"/>
    <lineage>
        <taxon>Eukaryota</taxon>
        <taxon>Metazoa</taxon>
        <taxon>Spiralia</taxon>
        <taxon>Lophotrochozoa</taxon>
        <taxon>Annelida</taxon>
        <taxon>Polychaeta</taxon>
        <taxon>Sedentaria</taxon>
        <taxon>Canalipalpata</taxon>
        <taxon>Sabellida</taxon>
        <taxon>Oweniida</taxon>
        <taxon>Oweniidae</taxon>
        <taxon>Owenia</taxon>
    </lineage>
</organism>
<evidence type="ECO:0000313" key="2">
    <source>
        <dbReference type="Proteomes" id="UP000749559"/>
    </source>
</evidence>
<dbReference type="AlphaFoldDB" id="A0A8J1U4Q4"/>
<name>A0A8J1U4Q4_OWEFU</name>
<dbReference type="OrthoDB" id="415411at2759"/>
<comment type="caution">
    <text evidence="1">The sequence shown here is derived from an EMBL/GenBank/DDBJ whole genome shotgun (WGS) entry which is preliminary data.</text>
</comment>
<evidence type="ECO:0000313" key="1">
    <source>
        <dbReference type="EMBL" id="CAH1794864.1"/>
    </source>
</evidence>
<dbReference type="EMBL" id="CAIIXF020000009">
    <property type="protein sequence ID" value="CAH1794864.1"/>
    <property type="molecule type" value="Genomic_DNA"/>
</dbReference>
<gene>
    <name evidence="1" type="ORF">OFUS_LOCUS19489</name>
</gene>
<reference evidence="1" key="1">
    <citation type="submission" date="2022-03" db="EMBL/GenBank/DDBJ databases">
        <authorList>
            <person name="Martin C."/>
        </authorList>
    </citation>
    <scope>NUCLEOTIDE SEQUENCE</scope>
</reference>
<dbReference type="Proteomes" id="UP000749559">
    <property type="component" value="Unassembled WGS sequence"/>
</dbReference>
<proteinExistence type="predicted"/>
<sequence>MAASPASYNRLQEKCNEGTRGVPCIGTVYLNALPPDTDVNALAKEQCRLFLDGKSIQNCQQTWNLILDKAAPLDQEAVFKSLTQPEDFQVELVIGQLKENYFWEDEQLLKDNFLSANIDHFQLYQAGDGEQIQGVALMATLKSKDAIGLFYFVD</sequence>
<accession>A0A8J1U4Q4</accession>
<protein>
    <submittedName>
        <fullName evidence="1">Uncharacterized protein</fullName>
    </submittedName>
</protein>
<keyword evidence="2" id="KW-1185">Reference proteome</keyword>